<dbReference type="Pfam" id="PF22335">
    <property type="entry name" value="Cas10-Cmr2_palm2"/>
    <property type="match status" value="1"/>
</dbReference>
<dbReference type="AlphaFoldDB" id="A0A395M137"/>
<evidence type="ECO:0000259" key="13">
    <source>
        <dbReference type="PROSITE" id="PS50887"/>
    </source>
</evidence>
<feature type="domain" description="GGDEF" evidence="13">
    <location>
        <begin position="536"/>
        <end position="696"/>
    </location>
</feature>
<dbReference type="InterPro" id="IPR043128">
    <property type="entry name" value="Rev_trsase/Diguanyl_cyclase"/>
</dbReference>
<dbReference type="PANTHER" id="PTHR36528:SF1">
    <property type="entry name" value="CRISPR SYSTEM SINGLE-STRAND-SPECIFIC DEOXYRIBONUCLEASE CAS10_CSM1 (SUBTYPE III-A)"/>
    <property type="match status" value="1"/>
</dbReference>
<reference evidence="14 15" key="1">
    <citation type="journal article" date="2011" name="ISME J.">
        <title>Community ecology of hot spring cyanobacterial mats: predominant populations and their functional potential.</title>
        <authorList>
            <person name="Klatt C.G."/>
            <person name="Wood J.M."/>
            <person name="Rusch D.B."/>
            <person name="Bateson M.M."/>
            <person name="Hamamura N."/>
            <person name="Heidelberg J.F."/>
            <person name="Grossman A.R."/>
            <person name="Bhaya D."/>
            <person name="Cohan F.M."/>
            <person name="Kuhl M."/>
            <person name="Bryant D.A."/>
            <person name="Ward D.M."/>
        </authorList>
    </citation>
    <scope>NUCLEOTIDE SEQUENCE [LARGE SCALE GENOMIC DNA]</scope>
    <source>
        <strain evidence="14">OS</strain>
    </source>
</reference>
<keyword evidence="5" id="KW-0540">Nuclease</keyword>
<dbReference type="GO" id="GO:0004527">
    <property type="term" value="F:exonuclease activity"/>
    <property type="evidence" value="ECO:0007669"/>
    <property type="project" value="UniProtKB-KW"/>
</dbReference>
<comment type="cofactor">
    <cofactor evidence="1">
        <name>a divalent metal cation</name>
        <dbReference type="ChEBI" id="CHEBI:60240"/>
    </cofactor>
</comment>
<dbReference type="Pfam" id="PF01966">
    <property type="entry name" value="HD"/>
    <property type="match status" value="1"/>
</dbReference>
<keyword evidence="4" id="KW-0808">Transferase</keyword>
<protein>
    <recommendedName>
        <fullName evidence="3">CRISPR system single-strand-specific deoxyribonuclease Cas10/Csm1 (subtype III-A)</fullName>
    </recommendedName>
    <alternativeName>
        <fullName evidence="12">Cyclic oligoadenylate synthase</fullName>
    </alternativeName>
</protein>
<dbReference type="InterPro" id="IPR054767">
    <property type="entry name" value="Cas10-Cmr2_palm2"/>
</dbReference>
<evidence type="ECO:0000256" key="1">
    <source>
        <dbReference type="ARBA" id="ARBA00001968"/>
    </source>
</evidence>
<keyword evidence="6" id="KW-0547">Nucleotide-binding</keyword>
<dbReference type="GO" id="GO:0005524">
    <property type="term" value="F:ATP binding"/>
    <property type="evidence" value="ECO:0007669"/>
    <property type="project" value="UniProtKB-KW"/>
</dbReference>
<name>A0A395M137_9BACT</name>
<proteinExistence type="inferred from homology"/>
<dbReference type="Gene3D" id="1.10.3210.10">
    <property type="entry name" value="Hypothetical protein af1432"/>
    <property type="match status" value="1"/>
</dbReference>
<dbReference type="Proteomes" id="UP000266389">
    <property type="component" value="Unassembled WGS sequence"/>
</dbReference>
<dbReference type="Pfam" id="PF18211">
    <property type="entry name" value="Csm1_B"/>
    <property type="match status" value="1"/>
</dbReference>
<dbReference type="GO" id="GO:0016740">
    <property type="term" value="F:transferase activity"/>
    <property type="evidence" value="ECO:0007669"/>
    <property type="project" value="UniProtKB-KW"/>
</dbReference>
<dbReference type="NCBIfam" id="TIGR02578">
    <property type="entry name" value="cas_TM1811_Csm1"/>
    <property type="match status" value="1"/>
</dbReference>
<keyword evidence="9" id="KW-0269">Exonuclease</keyword>
<comment type="caution">
    <text evidence="14">The sequence shown here is derived from an EMBL/GenBank/DDBJ whole genome shotgun (WGS) entry which is preliminary data.</text>
</comment>
<dbReference type="GO" id="GO:0004519">
    <property type="term" value="F:endonuclease activity"/>
    <property type="evidence" value="ECO:0007669"/>
    <property type="project" value="UniProtKB-KW"/>
</dbReference>
<dbReference type="InterPro" id="IPR000160">
    <property type="entry name" value="GGDEF_dom"/>
</dbReference>
<sequence>MNNRDRVYIGALLRDISKFYHRGDKEFKFTKHPVLSAAFMSNLLSDEVIAAIVAHHQIDDLRQSQLDDLTKRLAMIVCEADALASGERETARQTEQQPLISILSRIKLDNLSTKEYKQPICSLTPKGFQFPSENWKMADLEAVYEARWREFITDAENFGEAISLNQVDAIKKILYSLSLKYLWCIPSASHLTKPDVSLHEHHRLAAAIAVCMYDYLEENPSEPVENRQTARYKLFCADLTGIQQYLYNIKPKGAAKALKGRSFFLQQLLDSIANHILSKLSLERANLLYSSGGKFFLLLPNLDRVNKIIDDIEKDISSKLLSEYSVSISVVFSSVPLTGADFSANKIPSKWHEVQKELQKSKNKKFSKLANIDFFLPNTPSGELILCSATNLELCTIDELKTAKKENLKDISYIQYELADKKIYELCENDTGQKEFISSEQFTAQLIGRSLRKGNCLAISPKNLRFNVLDIECFDVVDAENIKSTSVDTIDYYLLNDDNFMTKPPNSSVFGFRFYGGNWTLEGDYDDLVKKSVGIKRLGVLRLDVDNLGKIFRDGLGEQATFSRIIQLSTMLDFFFSSYLNRLADLKWSIEKGVNETDGEDLSTLMQIVYSGGDDVFIIGVWNVLADVGIWIYDHFKAFTCQNPCFTLSAGISLFDSRSPLYKAALAAGIAEDKAKATRYTRKGEKQKNAICFLDTPMSWADFKVIRAEVIKLYRALKEGKISRSVIQRLISIYGEYERYFELLRTQKGIQEARKEVLYGRWRWLAAYSLARFAKQYKSYEKEIHALASKLFLGAPTEQDFISLTNVLARWVDFLTRKEDK</sequence>
<dbReference type="InterPro" id="IPR041062">
    <property type="entry name" value="Csm1_B"/>
</dbReference>
<dbReference type="PANTHER" id="PTHR36528">
    <property type="entry name" value="CRISPR SYSTEM SINGLE-STRAND-SPECIFIC DEOXYRIBONUCLEASE CAS10/CSM1 (SUBTYPE III-A)"/>
    <property type="match status" value="1"/>
</dbReference>
<evidence type="ECO:0000256" key="5">
    <source>
        <dbReference type="ARBA" id="ARBA00022722"/>
    </source>
</evidence>
<dbReference type="EMBL" id="PHFL01000060">
    <property type="protein sequence ID" value="RFM23634.1"/>
    <property type="molecule type" value="Genomic_DNA"/>
</dbReference>
<dbReference type="InterPro" id="IPR013408">
    <property type="entry name" value="Cas10/Csm1"/>
</dbReference>
<evidence type="ECO:0000313" key="15">
    <source>
        <dbReference type="Proteomes" id="UP000266389"/>
    </source>
</evidence>
<dbReference type="PROSITE" id="PS50887">
    <property type="entry name" value="GGDEF"/>
    <property type="match status" value="1"/>
</dbReference>
<evidence type="ECO:0000256" key="10">
    <source>
        <dbReference type="ARBA" id="ARBA00022840"/>
    </source>
</evidence>
<keyword evidence="10" id="KW-0067">ATP-binding</keyword>
<dbReference type="GO" id="GO:0051607">
    <property type="term" value="P:defense response to virus"/>
    <property type="evidence" value="ECO:0007669"/>
    <property type="project" value="UniProtKB-KW"/>
</dbReference>
<keyword evidence="11" id="KW-0051">Antiviral defense</keyword>
<accession>A0A395M137</accession>
<evidence type="ECO:0000256" key="9">
    <source>
        <dbReference type="ARBA" id="ARBA00022839"/>
    </source>
</evidence>
<evidence type="ECO:0000256" key="7">
    <source>
        <dbReference type="ARBA" id="ARBA00022759"/>
    </source>
</evidence>
<evidence type="ECO:0000256" key="12">
    <source>
        <dbReference type="ARBA" id="ARBA00032922"/>
    </source>
</evidence>
<comment type="similarity">
    <text evidence="2">Belongs to the CRISPR-associated Cas10/Csm1 family.</text>
</comment>
<dbReference type="InterPro" id="IPR006674">
    <property type="entry name" value="HD_domain"/>
</dbReference>
<evidence type="ECO:0000256" key="3">
    <source>
        <dbReference type="ARBA" id="ARBA00014333"/>
    </source>
</evidence>
<gene>
    <name evidence="14" type="primary">cas10</name>
    <name evidence="14" type="ORF">D0433_09700</name>
</gene>
<evidence type="ECO:0000256" key="4">
    <source>
        <dbReference type="ARBA" id="ARBA00022679"/>
    </source>
</evidence>
<dbReference type="InterPro" id="IPR052117">
    <property type="entry name" value="Cas10/Csm1_subtype-III-A"/>
</dbReference>
<evidence type="ECO:0000256" key="2">
    <source>
        <dbReference type="ARBA" id="ARBA00005700"/>
    </source>
</evidence>
<evidence type="ECO:0000256" key="6">
    <source>
        <dbReference type="ARBA" id="ARBA00022741"/>
    </source>
</evidence>
<keyword evidence="7" id="KW-0255">Endonuclease</keyword>
<dbReference type="SUPFAM" id="SSF109604">
    <property type="entry name" value="HD-domain/PDEase-like"/>
    <property type="match status" value="1"/>
</dbReference>
<dbReference type="Gene3D" id="3.30.70.270">
    <property type="match status" value="1"/>
</dbReference>
<organism evidence="14 15">
    <name type="scientific">Candidatus Thermochlorobacter aerophilus</name>
    <dbReference type="NCBI Taxonomy" id="1868324"/>
    <lineage>
        <taxon>Bacteria</taxon>
        <taxon>Pseudomonadati</taxon>
        <taxon>Chlorobiota</taxon>
        <taxon>Chlorobiia</taxon>
        <taxon>Chlorobiales</taxon>
        <taxon>Candidatus Thermochlorobacteriaceae</taxon>
        <taxon>Candidatus Thermochlorobacter</taxon>
    </lineage>
</organism>
<evidence type="ECO:0000256" key="11">
    <source>
        <dbReference type="ARBA" id="ARBA00023118"/>
    </source>
</evidence>
<evidence type="ECO:0000313" key="14">
    <source>
        <dbReference type="EMBL" id="RFM23634.1"/>
    </source>
</evidence>
<evidence type="ECO:0000256" key="8">
    <source>
        <dbReference type="ARBA" id="ARBA00022801"/>
    </source>
</evidence>
<keyword evidence="8" id="KW-0378">Hydrolase</keyword>